<feature type="region of interest" description="Disordered" evidence="1">
    <location>
        <begin position="149"/>
        <end position="172"/>
    </location>
</feature>
<evidence type="ECO:0000256" key="2">
    <source>
        <dbReference type="SAM" id="SignalP"/>
    </source>
</evidence>
<protein>
    <submittedName>
        <fullName evidence="3">Uncharacterized protein</fullName>
    </submittedName>
</protein>
<feature type="signal peptide" evidence="2">
    <location>
        <begin position="1"/>
        <end position="19"/>
    </location>
</feature>
<evidence type="ECO:0000256" key="1">
    <source>
        <dbReference type="SAM" id="MobiDB-lite"/>
    </source>
</evidence>
<sequence length="220" mass="23712">MFDILLPSVALVLKSLLLSHPDDCRVALGCTPRFPHSRLVAHLLSQHAIAGQGLQEAHVQPAPAATKLVITAPRNDPAPLERAEDILESKESGLHRDATRADSSSTSMYIILSLMRIGMDDSTLKSVIAELPDGLIAVIKVTNTWAPNTTSPFGEAEPSRFKSQGGAQHETGLSGFSASARCARWYCRIGRPYPPSRCTTTTRRLTGLTGTSKLTRLDAT</sequence>
<organism evidence="3 4">
    <name type="scientific">Lentinus brumalis</name>
    <dbReference type="NCBI Taxonomy" id="2498619"/>
    <lineage>
        <taxon>Eukaryota</taxon>
        <taxon>Fungi</taxon>
        <taxon>Dikarya</taxon>
        <taxon>Basidiomycota</taxon>
        <taxon>Agaricomycotina</taxon>
        <taxon>Agaricomycetes</taxon>
        <taxon>Polyporales</taxon>
        <taxon>Polyporaceae</taxon>
        <taxon>Lentinus</taxon>
    </lineage>
</organism>
<accession>A0A371D989</accession>
<name>A0A371D989_9APHY</name>
<evidence type="ECO:0000313" key="3">
    <source>
        <dbReference type="EMBL" id="RDX49082.1"/>
    </source>
</evidence>
<gene>
    <name evidence="3" type="ORF">OH76DRAFT_1418603</name>
</gene>
<dbReference type="Proteomes" id="UP000256964">
    <property type="component" value="Unassembled WGS sequence"/>
</dbReference>
<keyword evidence="4" id="KW-1185">Reference proteome</keyword>
<dbReference type="EMBL" id="KZ857407">
    <property type="protein sequence ID" value="RDX49082.1"/>
    <property type="molecule type" value="Genomic_DNA"/>
</dbReference>
<keyword evidence="2" id="KW-0732">Signal</keyword>
<proteinExistence type="predicted"/>
<feature type="chain" id="PRO_5017075442" evidence="2">
    <location>
        <begin position="20"/>
        <end position="220"/>
    </location>
</feature>
<reference evidence="3 4" key="1">
    <citation type="journal article" date="2018" name="Biotechnol. Biofuels">
        <title>Integrative visual omics of the white-rot fungus Polyporus brumalis exposes the biotechnological potential of its oxidative enzymes for delignifying raw plant biomass.</title>
        <authorList>
            <person name="Miyauchi S."/>
            <person name="Rancon A."/>
            <person name="Drula E."/>
            <person name="Hage H."/>
            <person name="Chaduli D."/>
            <person name="Favel A."/>
            <person name="Grisel S."/>
            <person name="Henrissat B."/>
            <person name="Herpoel-Gimbert I."/>
            <person name="Ruiz-Duenas F.J."/>
            <person name="Chevret D."/>
            <person name="Hainaut M."/>
            <person name="Lin J."/>
            <person name="Wang M."/>
            <person name="Pangilinan J."/>
            <person name="Lipzen A."/>
            <person name="Lesage-Meessen L."/>
            <person name="Navarro D."/>
            <person name="Riley R."/>
            <person name="Grigoriev I.V."/>
            <person name="Zhou S."/>
            <person name="Raouche S."/>
            <person name="Rosso M.N."/>
        </authorList>
    </citation>
    <scope>NUCLEOTIDE SEQUENCE [LARGE SCALE GENOMIC DNA]</scope>
    <source>
        <strain evidence="3 4">BRFM 1820</strain>
    </source>
</reference>
<dbReference type="AlphaFoldDB" id="A0A371D989"/>
<evidence type="ECO:0000313" key="4">
    <source>
        <dbReference type="Proteomes" id="UP000256964"/>
    </source>
</evidence>